<dbReference type="GeneID" id="36341908"/>
<accession>W6UZC7</accession>
<proteinExistence type="predicted"/>
<sequence length="64" mass="7349">MSIKDDRQENMEKTGEGEGNALHPPLKCTFLPRMHFSVYNMKWKVVKNGGSSYTSPDLVRHLLE</sequence>
<dbReference type="RefSeq" id="XP_024350170.1">
    <property type="nucleotide sequence ID" value="XM_024495442.1"/>
</dbReference>
<dbReference type="CTD" id="36341908"/>
<evidence type="ECO:0000256" key="1">
    <source>
        <dbReference type="SAM" id="MobiDB-lite"/>
    </source>
</evidence>
<comment type="caution">
    <text evidence="2">The sequence shown here is derived from an EMBL/GenBank/DDBJ whole genome shotgun (WGS) entry which is preliminary data.</text>
</comment>
<organism evidence="2 3">
    <name type="scientific">Echinococcus granulosus</name>
    <name type="common">Hydatid tapeworm</name>
    <dbReference type="NCBI Taxonomy" id="6210"/>
    <lineage>
        <taxon>Eukaryota</taxon>
        <taxon>Metazoa</taxon>
        <taxon>Spiralia</taxon>
        <taxon>Lophotrochozoa</taxon>
        <taxon>Platyhelminthes</taxon>
        <taxon>Cestoda</taxon>
        <taxon>Eucestoda</taxon>
        <taxon>Cyclophyllidea</taxon>
        <taxon>Taeniidae</taxon>
        <taxon>Echinococcus</taxon>
        <taxon>Echinococcus granulosus group</taxon>
    </lineage>
</organism>
<protein>
    <submittedName>
        <fullName evidence="2">Uncharacterized protein</fullName>
    </submittedName>
</protein>
<dbReference type="EMBL" id="APAU02000052">
    <property type="protein sequence ID" value="EUB58974.1"/>
    <property type="molecule type" value="Genomic_DNA"/>
</dbReference>
<dbReference type="Proteomes" id="UP000019149">
    <property type="component" value="Unassembled WGS sequence"/>
</dbReference>
<feature type="region of interest" description="Disordered" evidence="1">
    <location>
        <begin position="1"/>
        <end position="24"/>
    </location>
</feature>
<keyword evidence="3" id="KW-1185">Reference proteome</keyword>
<dbReference type="AlphaFoldDB" id="W6UZC7"/>
<reference evidence="2 3" key="1">
    <citation type="journal article" date="2013" name="Nat. Genet.">
        <title>The genome of the hydatid tapeworm Echinococcus granulosus.</title>
        <authorList>
            <person name="Zheng H."/>
            <person name="Zhang W."/>
            <person name="Zhang L."/>
            <person name="Zhang Z."/>
            <person name="Li J."/>
            <person name="Lu G."/>
            <person name="Zhu Y."/>
            <person name="Wang Y."/>
            <person name="Huang Y."/>
            <person name="Liu J."/>
            <person name="Kang H."/>
            <person name="Chen J."/>
            <person name="Wang L."/>
            <person name="Chen A."/>
            <person name="Yu S."/>
            <person name="Gao Z."/>
            <person name="Jin L."/>
            <person name="Gu W."/>
            <person name="Wang Z."/>
            <person name="Zhao L."/>
            <person name="Shi B."/>
            <person name="Wen H."/>
            <person name="Lin R."/>
            <person name="Jones M.K."/>
            <person name="Brejova B."/>
            <person name="Vinar T."/>
            <person name="Zhao G."/>
            <person name="McManus D.P."/>
            <person name="Chen Z."/>
            <person name="Zhou Y."/>
            <person name="Wang S."/>
        </authorList>
    </citation>
    <scope>NUCLEOTIDE SEQUENCE [LARGE SCALE GENOMIC DNA]</scope>
</reference>
<name>W6UZC7_ECHGR</name>
<feature type="compositionally biased region" description="Basic and acidic residues" evidence="1">
    <location>
        <begin position="1"/>
        <end position="16"/>
    </location>
</feature>
<evidence type="ECO:0000313" key="2">
    <source>
        <dbReference type="EMBL" id="EUB58974.1"/>
    </source>
</evidence>
<dbReference type="KEGG" id="egl:EGR_06193"/>
<evidence type="ECO:0000313" key="3">
    <source>
        <dbReference type="Proteomes" id="UP000019149"/>
    </source>
</evidence>
<gene>
    <name evidence="2" type="ORF">EGR_06193</name>
</gene>